<organism evidence="2 3">
    <name type="scientific">Achromobacter aloeverae</name>
    <dbReference type="NCBI Taxonomy" id="1750518"/>
    <lineage>
        <taxon>Bacteria</taxon>
        <taxon>Pseudomonadati</taxon>
        <taxon>Pseudomonadota</taxon>
        <taxon>Betaproteobacteria</taxon>
        <taxon>Burkholderiales</taxon>
        <taxon>Alcaligenaceae</taxon>
        <taxon>Achromobacter</taxon>
    </lineage>
</organism>
<accession>A0A4Q1HGY8</accession>
<reference evidence="2 3" key="1">
    <citation type="journal article" date="2017" name="Int. J. Syst. Evol. Microbiol.">
        <title>Achromobacter aloeverae sp. nov., isolated from the root of Aloe vera (L.) Burm.f.</title>
        <authorList>
            <person name="Kuncharoen N."/>
            <person name="Muramatsu Y."/>
            <person name="Shibata C."/>
            <person name="Kamakura Y."/>
            <person name="Nakagawa Y."/>
            <person name="Tanasupawat S."/>
        </authorList>
    </citation>
    <scope>NUCLEOTIDE SEQUENCE [LARGE SCALE GENOMIC DNA]</scope>
    <source>
        <strain evidence="2 3">AVA-1</strain>
    </source>
</reference>
<dbReference type="CDD" id="cd00568">
    <property type="entry name" value="TPP_enzymes"/>
    <property type="match status" value="1"/>
</dbReference>
<name>A0A4Q1HGY8_9BURK</name>
<proteinExistence type="predicted"/>
<evidence type="ECO:0000256" key="1">
    <source>
        <dbReference type="SAM" id="MobiDB-lite"/>
    </source>
</evidence>
<dbReference type="RefSeq" id="WP_240039578.1">
    <property type="nucleotide sequence ID" value="NZ_JBHSDO010000020.1"/>
</dbReference>
<protein>
    <recommendedName>
        <fullName evidence="4">Thiamine pyrophosphate enzyme TPP-binding domain-containing protein</fullName>
    </recommendedName>
</protein>
<evidence type="ECO:0000313" key="2">
    <source>
        <dbReference type="EMBL" id="RXN86657.1"/>
    </source>
</evidence>
<dbReference type="EMBL" id="PYAL01000005">
    <property type="protein sequence ID" value="RXN86657.1"/>
    <property type="molecule type" value="Genomic_DNA"/>
</dbReference>
<dbReference type="AlphaFoldDB" id="A0A4Q1HGY8"/>
<feature type="region of interest" description="Disordered" evidence="1">
    <location>
        <begin position="69"/>
        <end position="114"/>
    </location>
</feature>
<keyword evidence="3" id="KW-1185">Reference proteome</keyword>
<sequence>MDFAEVVHSVARHAPADVAICVDAGTFAAPVYLHFPFVYPQRLMAPIDGAMGYGVPAAVATALRRGNGRDRLHGRRRQLAVRAADDDENPPHRLTSKTNISIISNSPLEGCPSG</sequence>
<dbReference type="InterPro" id="IPR029061">
    <property type="entry name" value="THDP-binding"/>
</dbReference>
<comment type="caution">
    <text evidence="2">The sequence shown here is derived from an EMBL/GenBank/DDBJ whole genome shotgun (WGS) entry which is preliminary data.</text>
</comment>
<dbReference type="Proteomes" id="UP000290849">
    <property type="component" value="Unassembled WGS sequence"/>
</dbReference>
<dbReference type="SUPFAM" id="SSF52518">
    <property type="entry name" value="Thiamin diphosphate-binding fold (THDP-binding)"/>
    <property type="match status" value="1"/>
</dbReference>
<dbReference type="Gene3D" id="3.40.50.970">
    <property type="match status" value="1"/>
</dbReference>
<gene>
    <name evidence="2" type="ORF">C7R54_17135</name>
</gene>
<evidence type="ECO:0008006" key="4">
    <source>
        <dbReference type="Google" id="ProtNLM"/>
    </source>
</evidence>
<evidence type="ECO:0000313" key="3">
    <source>
        <dbReference type="Proteomes" id="UP000290849"/>
    </source>
</evidence>